<dbReference type="AlphaFoldDB" id="A0A5N0DRK3"/>
<evidence type="ECO:0008006" key="4">
    <source>
        <dbReference type="Google" id="ProtNLM"/>
    </source>
</evidence>
<comment type="caution">
    <text evidence="2">The sequence shown here is derived from an EMBL/GenBank/DDBJ whole genome shotgun (WGS) entry which is preliminary data.</text>
</comment>
<sequence>MAAGRRIQVDTARLRQAAEQMDEVGTETKNIIANLRNMIEAQGFPWGRDDYGNKFTKGGKGYSTSETNLLAGGDNMSESAGKFAKGMRDAADTMDKMDDRAQ</sequence>
<feature type="compositionally biased region" description="Basic and acidic residues" evidence="1">
    <location>
        <begin position="86"/>
        <end position="102"/>
    </location>
</feature>
<reference evidence="2 3" key="1">
    <citation type="submission" date="2019-09" db="EMBL/GenBank/DDBJ databases">
        <authorList>
            <person name="Wang X."/>
        </authorList>
    </citation>
    <scope>NUCLEOTIDE SEQUENCE [LARGE SCALE GENOMIC DNA]</scope>
    <source>
        <strain evidence="2 3">CICC 11023</strain>
    </source>
</reference>
<dbReference type="SUPFAM" id="SSF140453">
    <property type="entry name" value="EsxAB dimer-like"/>
    <property type="match status" value="1"/>
</dbReference>
<organism evidence="2 3">
    <name type="scientific">Nocardia colli</name>
    <dbReference type="NCBI Taxonomy" id="2545717"/>
    <lineage>
        <taxon>Bacteria</taxon>
        <taxon>Bacillati</taxon>
        <taxon>Actinomycetota</taxon>
        <taxon>Actinomycetes</taxon>
        <taxon>Mycobacteriales</taxon>
        <taxon>Nocardiaceae</taxon>
        <taxon>Nocardia</taxon>
    </lineage>
</organism>
<dbReference type="OrthoDB" id="4558525at2"/>
<evidence type="ECO:0000313" key="2">
    <source>
        <dbReference type="EMBL" id="KAA8879697.1"/>
    </source>
</evidence>
<proteinExistence type="predicted"/>
<accession>A0A5N0DRK3</accession>
<dbReference type="Gene3D" id="1.10.287.1060">
    <property type="entry name" value="ESAT-6-like"/>
    <property type="match status" value="1"/>
</dbReference>
<dbReference type="InterPro" id="IPR036689">
    <property type="entry name" value="ESAT-6-like_sf"/>
</dbReference>
<feature type="region of interest" description="Disordered" evidence="1">
    <location>
        <begin position="80"/>
        <end position="102"/>
    </location>
</feature>
<evidence type="ECO:0000313" key="3">
    <source>
        <dbReference type="Proteomes" id="UP000323876"/>
    </source>
</evidence>
<dbReference type="RefSeq" id="WP_150408125.1">
    <property type="nucleotide sequence ID" value="NZ_VXLC01000045.1"/>
</dbReference>
<protein>
    <recommendedName>
        <fullName evidence="4">WXG100 family type VII secretion target</fullName>
    </recommendedName>
</protein>
<keyword evidence="3" id="KW-1185">Reference proteome</keyword>
<dbReference type="EMBL" id="VXLC01000045">
    <property type="protein sequence ID" value="KAA8879697.1"/>
    <property type="molecule type" value="Genomic_DNA"/>
</dbReference>
<dbReference type="Proteomes" id="UP000323876">
    <property type="component" value="Unassembled WGS sequence"/>
</dbReference>
<name>A0A5N0DRK3_9NOCA</name>
<gene>
    <name evidence="2" type="ORF">F3087_43860</name>
</gene>
<evidence type="ECO:0000256" key="1">
    <source>
        <dbReference type="SAM" id="MobiDB-lite"/>
    </source>
</evidence>